<dbReference type="Proteomes" id="UP000223913">
    <property type="component" value="Unassembled WGS sequence"/>
</dbReference>
<evidence type="ECO:0000313" key="1">
    <source>
        <dbReference type="EMBL" id="PHN06971.1"/>
    </source>
</evidence>
<accession>A0A2D0NEN7</accession>
<gene>
    <name evidence="1" type="ORF">CRP01_08400</name>
</gene>
<dbReference type="AlphaFoldDB" id="A0A2D0NEN7"/>
<proteinExistence type="predicted"/>
<organism evidence="1 2">
    <name type="scientific">Flavilitoribacter nigricans (strain ATCC 23147 / DSM 23189 / NBRC 102662 / NCIMB 1420 / SS-2)</name>
    <name type="common">Lewinella nigricans</name>
    <dbReference type="NCBI Taxonomy" id="1122177"/>
    <lineage>
        <taxon>Bacteria</taxon>
        <taxon>Pseudomonadati</taxon>
        <taxon>Bacteroidota</taxon>
        <taxon>Saprospiria</taxon>
        <taxon>Saprospirales</taxon>
        <taxon>Lewinellaceae</taxon>
        <taxon>Flavilitoribacter</taxon>
    </lineage>
</organism>
<dbReference type="OrthoDB" id="5342145at2"/>
<keyword evidence="2" id="KW-1185">Reference proteome</keyword>
<dbReference type="Pfam" id="PF11294">
    <property type="entry name" value="DUF3095"/>
    <property type="match status" value="1"/>
</dbReference>
<reference evidence="1 2" key="1">
    <citation type="submission" date="2017-10" db="EMBL/GenBank/DDBJ databases">
        <title>The draft genome sequence of Lewinella nigricans NBRC 102662.</title>
        <authorList>
            <person name="Wang K."/>
        </authorList>
    </citation>
    <scope>NUCLEOTIDE SEQUENCE [LARGE SCALE GENOMIC DNA]</scope>
    <source>
        <strain evidence="1 2">NBRC 102662</strain>
    </source>
</reference>
<dbReference type="InterPro" id="IPR021445">
    <property type="entry name" value="DUF3095"/>
</dbReference>
<name>A0A2D0NEN7_FLAN2</name>
<protein>
    <recommendedName>
        <fullName evidence="3">DUF3095 domain-containing protein</fullName>
    </recommendedName>
</protein>
<sequence>MMVTEKASIYYYSNLPVHQLAPEDLLSEVSNFSVVPEDWVLIVMDIEKSTQAVRYKMHRDINRIATESIMATLNEMKLLNPDIAIPFFYGGDGASLLIPGAYLQQIRLMLDDFRYHIYTNYFLNLRVGFLAIKDIYERGHAIKLARLSHHRHFSIPVALGDGLKAGERLIKDRLVNERKEPSQRMYVDTEGVSCSWQSIKFQKTSNRTLCFIVSLRDLSQQASTLAGINQKIASIFGNYPERTIFPIKYLERKNKISAIYLQQMKFPNPLNWEYLVVKVLGKYYFRWFQRGRDFAEKLSTSILPTLYDGDYADILIGTKEQIATFIGHLQMLENKGILFFGSFISHQAIIKCSMNIDENKTIYLLDGGEGGFTSAAKVIKPKMRKD</sequence>
<dbReference type="EMBL" id="PDUD01000012">
    <property type="protein sequence ID" value="PHN06971.1"/>
    <property type="molecule type" value="Genomic_DNA"/>
</dbReference>
<comment type="caution">
    <text evidence="1">The sequence shown here is derived from an EMBL/GenBank/DDBJ whole genome shotgun (WGS) entry which is preliminary data.</text>
</comment>
<dbReference type="RefSeq" id="WP_099149579.1">
    <property type="nucleotide sequence ID" value="NZ_PDUD01000012.1"/>
</dbReference>
<evidence type="ECO:0000313" key="2">
    <source>
        <dbReference type="Proteomes" id="UP000223913"/>
    </source>
</evidence>
<evidence type="ECO:0008006" key="3">
    <source>
        <dbReference type="Google" id="ProtNLM"/>
    </source>
</evidence>